<reference evidence="2 3" key="1">
    <citation type="submission" date="2017-08" db="EMBL/GenBank/DDBJ databases">
        <title>Complete Genome Sequence of Bacillus kochii Oregon-R-modENCODE STRAIN BDGP4, isolated from Drosophila melanogaster gut.</title>
        <authorList>
            <person name="Wan K.H."/>
            <person name="Yu C."/>
            <person name="Park S."/>
            <person name="Hammonds A.S."/>
            <person name="Booth B.W."/>
            <person name="Celniker S.E."/>
        </authorList>
    </citation>
    <scope>NUCLEOTIDE SEQUENCE [LARGE SCALE GENOMIC DNA]</scope>
    <source>
        <strain evidence="2 3">BDGP4</strain>
    </source>
</reference>
<feature type="transmembrane region" description="Helical" evidence="1">
    <location>
        <begin position="52"/>
        <end position="70"/>
    </location>
</feature>
<dbReference type="AlphaFoldDB" id="A0A248TN71"/>
<accession>A0A248TN71</accession>
<name>A0A248TN71_9BACI</name>
<feature type="transmembrane region" description="Helical" evidence="1">
    <location>
        <begin position="77"/>
        <end position="96"/>
    </location>
</feature>
<dbReference type="Proteomes" id="UP000215137">
    <property type="component" value="Chromosome"/>
</dbReference>
<dbReference type="RefSeq" id="WP_095373220.1">
    <property type="nucleotide sequence ID" value="NZ_CP022983.1"/>
</dbReference>
<proteinExistence type="predicted"/>
<keyword evidence="3" id="KW-1185">Reference proteome</keyword>
<sequence length="132" mass="14987">MKNNNILYTMIRLFLGIAMIGSGAMMLVISGFPTEYENATATLYMNAMEETVYFVPFLAIVKIICGLAFVSKRFMPLALIVFISISINMVAFHLFLEPLTGVPAYFIFAMNVYLMVKHLPDYRNLLQAKRLN</sequence>
<keyword evidence="1" id="KW-1133">Transmembrane helix</keyword>
<keyword evidence="1" id="KW-0812">Transmembrane</keyword>
<dbReference type="EMBL" id="CP022983">
    <property type="protein sequence ID" value="ASV69656.1"/>
    <property type="molecule type" value="Genomic_DNA"/>
</dbReference>
<keyword evidence="1" id="KW-0472">Membrane</keyword>
<evidence type="ECO:0008006" key="4">
    <source>
        <dbReference type="Google" id="ProtNLM"/>
    </source>
</evidence>
<evidence type="ECO:0000256" key="1">
    <source>
        <dbReference type="SAM" id="Phobius"/>
    </source>
</evidence>
<feature type="transmembrane region" description="Helical" evidence="1">
    <location>
        <begin position="102"/>
        <end position="120"/>
    </location>
</feature>
<gene>
    <name evidence="2" type="ORF">CKF48_21505</name>
</gene>
<dbReference type="KEGG" id="bko:CKF48_21505"/>
<organism evidence="2 3">
    <name type="scientific">Cytobacillus kochii</name>
    <dbReference type="NCBI Taxonomy" id="859143"/>
    <lineage>
        <taxon>Bacteria</taxon>
        <taxon>Bacillati</taxon>
        <taxon>Bacillota</taxon>
        <taxon>Bacilli</taxon>
        <taxon>Bacillales</taxon>
        <taxon>Bacillaceae</taxon>
        <taxon>Cytobacillus</taxon>
    </lineage>
</organism>
<protein>
    <recommendedName>
        <fullName evidence="4">DoxX family protein</fullName>
    </recommendedName>
</protein>
<dbReference type="OrthoDB" id="2893048at2"/>
<feature type="transmembrane region" description="Helical" evidence="1">
    <location>
        <begin position="12"/>
        <end position="32"/>
    </location>
</feature>
<evidence type="ECO:0000313" key="3">
    <source>
        <dbReference type="Proteomes" id="UP000215137"/>
    </source>
</evidence>
<evidence type="ECO:0000313" key="2">
    <source>
        <dbReference type="EMBL" id="ASV69656.1"/>
    </source>
</evidence>